<accession>A0A6C0RED0</accession>
<name>A0A6C0RED0_9BACT</name>
<evidence type="ECO:0000313" key="2">
    <source>
        <dbReference type="Proteomes" id="UP000474630"/>
    </source>
</evidence>
<evidence type="ECO:0000313" key="1">
    <source>
        <dbReference type="EMBL" id="QIA09058.1"/>
    </source>
</evidence>
<dbReference type="KEGG" id="drc:G0Q07_15645"/>
<proteinExistence type="predicted"/>
<sequence length="216" mass="24975">MKKLILVMLIILWGVNSLFAQVSTKFYEKGKAFEEHPKFKNTKQNSPEKKMPLFDVAALLEEDEATKDLDIPFRFGKSFDVNLTLKDGKWQKTDSTEVWSLRITSDNAYSLNFIFSELYLPQDGELYIYNEDGSMVYGPVTEKQNQHGKTYMTDIIQGESVIIQISIPNKAKDKPQLTIQNIIHGYKIFLRHWDMATLINLHYATALQEMLNAIEQ</sequence>
<organism evidence="1 2">
    <name type="scientific">Draconibacterium halophilum</name>
    <dbReference type="NCBI Taxonomy" id="2706887"/>
    <lineage>
        <taxon>Bacteria</taxon>
        <taxon>Pseudomonadati</taxon>
        <taxon>Bacteroidota</taxon>
        <taxon>Bacteroidia</taxon>
        <taxon>Marinilabiliales</taxon>
        <taxon>Prolixibacteraceae</taxon>
        <taxon>Draconibacterium</taxon>
    </lineage>
</organism>
<keyword evidence="2" id="KW-1185">Reference proteome</keyword>
<dbReference type="RefSeq" id="WP_163347890.1">
    <property type="nucleotide sequence ID" value="NZ_CP048409.1"/>
</dbReference>
<protein>
    <submittedName>
        <fullName evidence="1">Uncharacterized protein</fullName>
    </submittedName>
</protein>
<dbReference type="EMBL" id="CP048409">
    <property type="protein sequence ID" value="QIA09058.1"/>
    <property type="molecule type" value="Genomic_DNA"/>
</dbReference>
<reference evidence="1 2" key="1">
    <citation type="submission" date="2020-02" db="EMBL/GenBank/DDBJ databases">
        <title>Genome sequencing for Draconibacterium sp. strain M1.</title>
        <authorList>
            <person name="Park S.-J."/>
        </authorList>
    </citation>
    <scope>NUCLEOTIDE SEQUENCE [LARGE SCALE GENOMIC DNA]</scope>
    <source>
        <strain evidence="1 2">M1</strain>
    </source>
</reference>
<dbReference type="AlphaFoldDB" id="A0A6C0RED0"/>
<dbReference type="Proteomes" id="UP000474630">
    <property type="component" value="Chromosome"/>
</dbReference>
<gene>
    <name evidence="1" type="ORF">G0Q07_15645</name>
</gene>